<dbReference type="GO" id="GO:0016787">
    <property type="term" value="F:hydrolase activity"/>
    <property type="evidence" value="ECO:0007669"/>
    <property type="project" value="UniProtKB-KW"/>
</dbReference>
<dbReference type="InterPro" id="IPR027417">
    <property type="entry name" value="P-loop_NTPase"/>
</dbReference>
<protein>
    <submittedName>
        <fullName evidence="3">Uncharacterized protein</fullName>
    </submittedName>
</protein>
<accession>A0A835DDU9</accession>
<dbReference type="OMA" id="YPGETEC"/>
<dbReference type="PANTHER" id="PTHR45766">
    <property type="entry name" value="DNA ANNEALING HELICASE AND ENDONUCLEASE ZRANB3 FAMILY MEMBER"/>
    <property type="match status" value="1"/>
</dbReference>
<comment type="caution">
    <text evidence="3">The sequence shown here is derived from an EMBL/GenBank/DDBJ whole genome shotgun (WGS) entry which is preliminary data.</text>
</comment>
<dbReference type="InterPro" id="IPR038718">
    <property type="entry name" value="SNF2-like_sf"/>
</dbReference>
<evidence type="ECO:0000313" key="3">
    <source>
        <dbReference type="EMBL" id="KAF8399556.1"/>
    </source>
</evidence>
<dbReference type="PANTHER" id="PTHR45766:SF5">
    <property type="entry name" value="SNF2 DOMAIN-CONTAINING PROTEIN _ HELICASE DOMAIN-CONTAINING PROTEIN _ HNH ENDONUCLEASE DOMAIN-CONTAINING PROTEIN"/>
    <property type="match status" value="1"/>
</dbReference>
<sequence length="233" mass="26373">MEITEEQRKRAEANRLAALEKRKAAEAMKEDGWKLFKCRKVSPEPDAFPKPETLLADALPEPEKALPEMFIVRLEICCPDSFSVTPEAMRGFTYPGETECLQKLNDCLSLVMPSHYTQNHSGGKAPVYKLRDYDMIVRCLKNFKGIELQEIPWGTLNVVEALSHSFIAERWIPCRPEHVSDDEVDRLIGELPKMLLNALLPFQLDGVRFGLQRGGRCLIADEMGLGKTLQVIS</sequence>
<evidence type="ECO:0000256" key="1">
    <source>
        <dbReference type="ARBA" id="ARBA00022801"/>
    </source>
</evidence>
<dbReference type="Proteomes" id="UP000655225">
    <property type="component" value="Unassembled WGS sequence"/>
</dbReference>
<dbReference type="Gene3D" id="3.40.50.10810">
    <property type="entry name" value="Tandem AAA-ATPase domain"/>
    <property type="match status" value="1"/>
</dbReference>
<proteinExistence type="predicted"/>
<dbReference type="GO" id="GO:0004520">
    <property type="term" value="F:DNA endonuclease activity"/>
    <property type="evidence" value="ECO:0007669"/>
    <property type="project" value="TreeGrafter"/>
</dbReference>
<name>A0A835DDU9_TETSI</name>
<feature type="coiled-coil region" evidence="2">
    <location>
        <begin position="1"/>
        <end position="30"/>
    </location>
</feature>
<reference evidence="3 4" key="1">
    <citation type="submission" date="2020-04" db="EMBL/GenBank/DDBJ databases">
        <title>Plant Genome Project.</title>
        <authorList>
            <person name="Zhang R.-G."/>
        </authorList>
    </citation>
    <scope>NUCLEOTIDE SEQUENCE [LARGE SCALE GENOMIC DNA]</scope>
    <source>
        <strain evidence="3">YNK0</strain>
        <tissue evidence="3">Leaf</tissue>
    </source>
</reference>
<dbReference type="AlphaFoldDB" id="A0A835DDU9"/>
<dbReference type="EMBL" id="JABCRI010000010">
    <property type="protein sequence ID" value="KAF8399556.1"/>
    <property type="molecule type" value="Genomic_DNA"/>
</dbReference>
<keyword evidence="1" id="KW-0378">Hydrolase</keyword>
<evidence type="ECO:0000313" key="4">
    <source>
        <dbReference type="Proteomes" id="UP000655225"/>
    </source>
</evidence>
<dbReference type="GO" id="GO:0031297">
    <property type="term" value="P:replication fork processing"/>
    <property type="evidence" value="ECO:0007669"/>
    <property type="project" value="TreeGrafter"/>
</dbReference>
<dbReference type="GO" id="GO:0043596">
    <property type="term" value="C:nuclear replication fork"/>
    <property type="evidence" value="ECO:0007669"/>
    <property type="project" value="TreeGrafter"/>
</dbReference>
<evidence type="ECO:0000256" key="2">
    <source>
        <dbReference type="SAM" id="Coils"/>
    </source>
</evidence>
<organism evidence="3 4">
    <name type="scientific">Tetracentron sinense</name>
    <name type="common">Spur-leaf</name>
    <dbReference type="NCBI Taxonomy" id="13715"/>
    <lineage>
        <taxon>Eukaryota</taxon>
        <taxon>Viridiplantae</taxon>
        <taxon>Streptophyta</taxon>
        <taxon>Embryophyta</taxon>
        <taxon>Tracheophyta</taxon>
        <taxon>Spermatophyta</taxon>
        <taxon>Magnoliopsida</taxon>
        <taxon>Trochodendrales</taxon>
        <taxon>Trochodendraceae</taxon>
        <taxon>Tetracentron</taxon>
    </lineage>
</organism>
<keyword evidence="4" id="KW-1185">Reference proteome</keyword>
<keyword evidence="2" id="KW-0175">Coiled coil</keyword>
<dbReference type="OrthoDB" id="2801544at2759"/>
<dbReference type="SUPFAM" id="SSF52540">
    <property type="entry name" value="P-loop containing nucleoside triphosphate hydrolases"/>
    <property type="match status" value="1"/>
</dbReference>
<dbReference type="GO" id="GO:0006281">
    <property type="term" value="P:DNA repair"/>
    <property type="evidence" value="ECO:0007669"/>
    <property type="project" value="TreeGrafter"/>
</dbReference>
<gene>
    <name evidence="3" type="ORF">HHK36_015423</name>
</gene>